<feature type="non-terminal residue" evidence="3">
    <location>
        <position position="1"/>
    </location>
</feature>
<evidence type="ECO:0000313" key="4">
    <source>
        <dbReference type="Proteomes" id="UP000011185"/>
    </source>
</evidence>
<dbReference type="EMBL" id="JH993941">
    <property type="protein sequence ID" value="ELQ75590.1"/>
    <property type="molecule type" value="Genomic_DNA"/>
</dbReference>
<name>L7JW91_TRAHO</name>
<dbReference type="VEuPathDB" id="MicrosporidiaDB:THOM_1453"/>
<protein>
    <submittedName>
        <fullName evidence="3">Uncharacterized protein</fullName>
    </submittedName>
</protein>
<gene>
    <name evidence="3" type="ORF">THOM_1453</name>
</gene>
<sequence length="231" mass="26459">VALKTVGSRKESLVTIHIILVINKKGQQKVPMAKITKTIDLKKLIKKLLILILLMWFIWLVVYFFKNMNRSSLLSPNKTKDNERPMKAGSEVRIAEECGNKEDKTCKRDGTGRSECKNKNDGNGGGIVGGNVTGVKIEKNVTEELNRDKDRDIANEYKEKRTVSTNNNALNEGYQRLKQFLSQGHYRKVYTHYPELNDETGNRWKEGDVSDAIEKLMEKMRNKCLSVEIIR</sequence>
<accession>L7JW91</accession>
<dbReference type="AlphaFoldDB" id="L7JW91"/>
<feature type="compositionally biased region" description="Basic and acidic residues" evidence="1">
    <location>
        <begin position="107"/>
        <end position="120"/>
    </location>
</feature>
<keyword evidence="2" id="KW-0812">Transmembrane</keyword>
<dbReference type="HOGENOM" id="CLU_1202377_0_0_1"/>
<keyword evidence="4" id="KW-1185">Reference proteome</keyword>
<feature type="transmembrane region" description="Helical" evidence="2">
    <location>
        <begin position="48"/>
        <end position="65"/>
    </location>
</feature>
<proteinExistence type="predicted"/>
<evidence type="ECO:0000256" key="2">
    <source>
        <dbReference type="SAM" id="Phobius"/>
    </source>
</evidence>
<reference evidence="3 4" key="1">
    <citation type="journal article" date="2012" name="PLoS Pathog.">
        <title>The genome of the obligate intracellular parasite Trachipleistophora hominis: new insights into microsporidian genome dynamics and reductive evolution.</title>
        <authorList>
            <person name="Heinz E."/>
            <person name="Williams T.A."/>
            <person name="Nakjang S."/>
            <person name="Noel C.J."/>
            <person name="Swan D.C."/>
            <person name="Goldberg A.V."/>
            <person name="Harris S.R."/>
            <person name="Weinmaier T."/>
            <person name="Markert S."/>
            <person name="Becher D."/>
            <person name="Bernhardt J."/>
            <person name="Dagan T."/>
            <person name="Hacker C."/>
            <person name="Lucocq J.M."/>
            <person name="Schweder T."/>
            <person name="Rattei T."/>
            <person name="Hall N."/>
            <person name="Hirt R.P."/>
            <person name="Embley T.M."/>
        </authorList>
    </citation>
    <scope>NUCLEOTIDE SEQUENCE [LARGE SCALE GENOMIC DNA]</scope>
</reference>
<evidence type="ECO:0000313" key="3">
    <source>
        <dbReference type="EMBL" id="ELQ75590.1"/>
    </source>
</evidence>
<dbReference type="OMA" id="YTHYPEL"/>
<organism evidence="3 4">
    <name type="scientific">Trachipleistophora hominis</name>
    <name type="common">Microsporidian parasite</name>
    <dbReference type="NCBI Taxonomy" id="72359"/>
    <lineage>
        <taxon>Eukaryota</taxon>
        <taxon>Fungi</taxon>
        <taxon>Fungi incertae sedis</taxon>
        <taxon>Microsporidia</taxon>
        <taxon>Pleistophoridae</taxon>
        <taxon>Trachipleistophora</taxon>
    </lineage>
</organism>
<dbReference type="Proteomes" id="UP000011185">
    <property type="component" value="Unassembled WGS sequence"/>
</dbReference>
<keyword evidence="2" id="KW-0472">Membrane</keyword>
<keyword evidence="2" id="KW-1133">Transmembrane helix</keyword>
<dbReference type="InParanoid" id="L7JW91"/>
<evidence type="ECO:0000256" key="1">
    <source>
        <dbReference type="SAM" id="MobiDB-lite"/>
    </source>
</evidence>
<feature type="region of interest" description="Disordered" evidence="1">
    <location>
        <begin position="107"/>
        <end position="127"/>
    </location>
</feature>